<comment type="caution">
    <text evidence="7">The sequence shown here is derived from an EMBL/GenBank/DDBJ whole genome shotgun (WGS) entry which is preliminary data.</text>
</comment>
<dbReference type="InterPro" id="IPR001851">
    <property type="entry name" value="ABC_transp_permease"/>
</dbReference>
<feature type="transmembrane region" description="Helical" evidence="6">
    <location>
        <begin position="81"/>
        <end position="102"/>
    </location>
</feature>
<feature type="transmembrane region" description="Helical" evidence="6">
    <location>
        <begin position="248"/>
        <end position="272"/>
    </location>
</feature>
<evidence type="ECO:0000256" key="3">
    <source>
        <dbReference type="ARBA" id="ARBA00022692"/>
    </source>
</evidence>
<feature type="transmembrane region" description="Helical" evidence="6">
    <location>
        <begin position="29"/>
        <end position="49"/>
    </location>
</feature>
<evidence type="ECO:0000256" key="6">
    <source>
        <dbReference type="SAM" id="Phobius"/>
    </source>
</evidence>
<dbReference type="InterPro" id="IPR043428">
    <property type="entry name" value="LivM-like"/>
</dbReference>
<keyword evidence="4 6" id="KW-1133">Transmembrane helix</keyword>
<keyword evidence="3 6" id="KW-0812">Transmembrane</keyword>
<feature type="transmembrane region" description="Helical" evidence="6">
    <location>
        <begin position="160"/>
        <end position="180"/>
    </location>
</feature>
<keyword evidence="2" id="KW-1003">Cell membrane</keyword>
<keyword evidence="5 6" id="KW-0472">Membrane</keyword>
<dbReference type="Pfam" id="PF02653">
    <property type="entry name" value="BPD_transp_2"/>
    <property type="match status" value="1"/>
</dbReference>
<reference evidence="7" key="1">
    <citation type="journal article" date="2015" name="Nature">
        <title>Complex archaea that bridge the gap between prokaryotes and eukaryotes.</title>
        <authorList>
            <person name="Spang A."/>
            <person name="Saw J.H."/>
            <person name="Jorgensen S.L."/>
            <person name="Zaremba-Niedzwiedzka K."/>
            <person name="Martijn J."/>
            <person name="Lind A.E."/>
            <person name="van Eijk R."/>
            <person name="Schleper C."/>
            <person name="Guy L."/>
            <person name="Ettema T.J."/>
        </authorList>
    </citation>
    <scope>NUCLEOTIDE SEQUENCE</scope>
</reference>
<evidence type="ECO:0000256" key="5">
    <source>
        <dbReference type="ARBA" id="ARBA00023136"/>
    </source>
</evidence>
<organism evidence="7">
    <name type="scientific">marine sediment metagenome</name>
    <dbReference type="NCBI Taxonomy" id="412755"/>
    <lineage>
        <taxon>unclassified sequences</taxon>
        <taxon>metagenomes</taxon>
        <taxon>ecological metagenomes</taxon>
    </lineage>
</organism>
<dbReference type="PANTHER" id="PTHR30482:SF17">
    <property type="entry name" value="ABC TRANSPORTER ATP-BINDING PROTEIN"/>
    <property type="match status" value="1"/>
</dbReference>
<feature type="transmembrane region" description="Helical" evidence="6">
    <location>
        <begin position="109"/>
        <end position="129"/>
    </location>
</feature>
<proteinExistence type="predicted"/>
<dbReference type="CDD" id="cd06581">
    <property type="entry name" value="TM_PBP1_LivM_like"/>
    <property type="match status" value="1"/>
</dbReference>
<sequence>MKTKILLAILAVVMVGLIAVPWIASYFYIFIFTEILILGLFAASFNLVFGYTGMLSFGHAAFFGIGSYAMALVLIHLEWPFLVSLLASMGAAALLALVIGFFCVRLNEVYFAMLTLAFGMMVFAIAYQWRSVTNGSDGLAGFSLGSFGFGLDLTLGNPAVYYHVVLTIVAIASAVLYVICRSSFGMILRAIRQNPERVSFAGLNVRTYRLVAFVIAGAFAGLAGGLIAPFLRVASPELLHWSMSAEPILMAILGGTGYFLGPFAGAAVFVLLETWITSFTESWMLVLGIILALMVIFFRKGLLGTILDWWMEVKK</sequence>
<evidence type="ECO:0000313" key="7">
    <source>
        <dbReference type="EMBL" id="KKN12869.1"/>
    </source>
</evidence>
<protein>
    <recommendedName>
        <fullName evidence="8">Branched-chain amino acid ABC transporter permease</fullName>
    </recommendedName>
</protein>
<dbReference type="PANTHER" id="PTHR30482">
    <property type="entry name" value="HIGH-AFFINITY BRANCHED-CHAIN AMINO ACID TRANSPORT SYSTEM PERMEASE"/>
    <property type="match status" value="1"/>
</dbReference>
<gene>
    <name evidence="7" type="ORF">LCGC14_1012090</name>
</gene>
<dbReference type="GO" id="GO:0015658">
    <property type="term" value="F:branched-chain amino acid transmembrane transporter activity"/>
    <property type="evidence" value="ECO:0007669"/>
    <property type="project" value="InterPro"/>
</dbReference>
<feature type="transmembrane region" description="Helical" evidence="6">
    <location>
        <begin position="56"/>
        <end position="75"/>
    </location>
</feature>
<evidence type="ECO:0000256" key="2">
    <source>
        <dbReference type="ARBA" id="ARBA00022475"/>
    </source>
</evidence>
<evidence type="ECO:0000256" key="1">
    <source>
        <dbReference type="ARBA" id="ARBA00004651"/>
    </source>
</evidence>
<name>A0A0F9N4I0_9ZZZZ</name>
<accession>A0A0F9N4I0</accession>
<dbReference type="EMBL" id="LAZR01003983">
    <property type="protein sequence ID" value="KKN12869.1"/>
    <property type="molecule type" value="Genomic_DNA"/>
</dbReference>
<feature type="transmembrane region" description="Helical" evidence="6">
    <location>
        <begin position="5"/>
        <end position="23"/>
    </location>
</feature>
<dbReference type="AlphaFoldDB" id="A0A0F9N4I0"/>
<evidence type="ECO:0008006" key="8">
    <source>
        <dbReference type="Google" id="ProtNLM"/>
    </source>
</evidence>
<dbReference type="GO" id="GO:0005886">
    <property type="term" value="C:plasma membrane"/>
    <property type="evidence" value="ECO:0007669"/>
    <property type="project" value="UniProtKB-SubCell"/>
</dbReference>
<feature type="transmembrane region" description="Helical" evidence="6">
    <location>
        <begin position="207"/>
        <end position="228"/>
    </location>
</feature>
<comment type="subcellular location">
    <subcellularLocation>
        <location evidence="1">Cell membrane</location>
        <topology evidence="1">Multi-pass membrane protein</topology>
    </subcellularLocation>
</comment>
<evidence type="ECO:0000256" key="4">
    <source>
        <dbReference type="ARBA" id="ARBA00022989"/>
    </source>
</evidence>
<feature type="transmembrane region" description="Helical" evidence="6">
    <location>
        <begin position="284"/>
        <end position="307"/>
    </location>
</feature>